<evidence type="ECO:0000256" key="2">
    <source>
        <dbReference type="SAM" id="SignalP"/>
    </source>
</evidence>
<dbReference type="PANTHER" id="PTHR28022">
    <property type="entry name" value="GPI MANNOSYLTRANSFERASE 2 SUBUNIT PGA1"/>
    <property type="match status" value="1"/>
</dbReference>
<dbReference type="GO" id="GO:0006506">
    <property type="term" value="P:GPI anchor biosynthetic process"/>
    <property type="evidence" value="ECO:0007669"/>
    <property type="project" value="TreeGrafter"/>
</dbReference>
<evidence type="ECO:0000256" key="1">
    <source>
        <dbReference type="SAM" id="Phobius"/>
    </source>
</evidence>
<keyword evidence="1" id="KW-0812">Transmembrane</keyword>
<protein>
    <submittedName>
        <fullName evidence="3">Uncharacterized protein</fullName>
    </submittedName>
</protein>
<gene>
    <name evidence="3" type="ORF">K444DRAFT_66571</name>
</gene>
<reference evidence="3 4" key="1">
    <citation type="submission" date="2016-04" db="EMBL/GenBank/DDBJ databases">
        <title>A degradative enzymes factory behind the ericoid mycorrhizal symbiosis.</title>
        <authorList>
            <consortium name="DOE Joint Genome Institute"/>
            <person name="Martino E."/>
            <person name="Morin E."/>
            <person name="Grelet G."/>
            <person name="Kuo A."/>
            <person name="Kohler A."/>
            <person name="Daghino S."/>
            <person name="Barry K."/>
            <person name="Choi C."/>
            <person name="Cichocki N."/>
            <person name="Clum A."/>
            <person name="Copeland A."/>
            <person name="Hainaut M."/>
            <person name="Haridas S."/>
            <person name="Labutti K."/>
            <person name="Lindquist E."/>
            <person name="Lipzen A."/>
            <person name="Khouja H.-R."/>
            <person name="Murat C."/>
            <person name="Ohm R."/>
            <person name="Olson A."/>
            <person name="Spatafora J."/>
            <person name="Veneault-Fourrey C."/>
            <person name="Henrissat B."/>
            <person name="Grigoriev I."/>
            <person name="Martin F."/>
            <person name="Perotto S."/>
        </authorList>
    </citation>
    <scope>NUCLEOTIDE SEQUENCE [LARGE SCALE GENOMIC DNA]</scope>
    <source>
        <strain evidence="3 4">E</strain>
    </source>
</reference>
<keyword evidence="1" id="KW-1133">Transmembrane helix</keyword>
<feature type="chain" id="PRO_5014382766" evidence="2">
    <location>
        <begin position="19"/>
        <end position="236"/>
    </location>
</feature>
<feature type="transmembrane region" description="Helical" evidence="1">
    <location>
        <begin position="196"/>
        <end position="214"/>
    </location>
</feature>
<feature type="signal peptide" evidence="2">
    <location>
        <begin position="1"/>
        <end position="18"/>
    </location>
</feature>
<dbReference type="GO" id="GO:0005789">
    <property type="term" value="C:endoplasmic reticulum membrane"/>
    <property type="evidence" value="ECO:0007669"/>
    <property type="project" value="TreeGrafter"/>
</dbReference>
<keyword evidence="4" id="KW-1185">Reference proteome</keyword>
<evidence type="ECO:0000313" key="3">
    <source>
        <dbReference type="EMBL" id="PMD56520.1"/>
    </source>
</evidence>
<dbReference type="AlphaFoldDB" id="A0A2J6T0F8"/>
<dbReference type="GO" id="GO:0031501">
    <property type="term" value="C:mannosyltransferase complex"/>
    <property type="evidence" value="ECO:0007669"/>
    <property type="project" value="TreeGrafter"/>
</dbReference>
<evidence type="ECO:0000313" key="4">
    <source>
        <dbReference type="Proteomes" id="UP000235371"/>
    </source>
</evidence>
<proteinExistence type="predicted"/>
<keyword evidence="1" id="KW-0472">Membrane</keyword>
<keyword evidence="2" id="KW-0732">Signal</keyword>
<dbReference type="PANTHER" id="PTHR28022:SF1">
    <property type="entry name" value="GPI MANNOSYLTRANSFERASE 2 SUBUNIT PGA1"/>
    <property type="match status" value="1"/>
</dbReference>
<name>A0A2J6T0F8_9HELO</name>
<organism evidence="3 4">
    <name type="scientific">Hyaloscypha bicolor E</name>
    <dbReference type="NCBI Taxonomy" id="1095630"/>
    <lineage>
        <taxon>Eukaryota</taxon>
        <taxon>Fungi</taxon>
        <taxon>Dikarya</taxon>
        <taxon>Ascomycota</taxon>
        <taxon>Pezizomycotina</taxon>
        <taxon>Leotiomycetes</taxon>
        <taxon>Helotiales</taxon>
        <taxon>Hyaloscyphaceae</taxon>
        <taxon>Hyaloscypha</taxon>
        <taxon>Hyaloscypha bicolor</taxon>
    </lineage>
</organism>
<dbReference type="InParanoid" id="A0A2J6T0F8"/>
<dbReference type="RefSeq" id="XP_024733424.1">
    <property type="nucleotide sequence ID" value="XM_024887102.1"/>
</dbReference>
<dbReference type="OrthoDB" id="3360032at2759"/>
<dbReference type="EMBL" id="KZ613848">
    <property type="protein sequence ID" value="PMD56520.1"/>
    <property type="molecule type" value="Genomic_DNA"/>
</dbReference>
<dbReference type="Proteomes" id="UP000235371">
    <property type="component" value="Unassembled WGS sequence"/>
</dbReference>
<dbReference type="GO" id="GO:0000030">
    <property type="term" value="F:mannosyltransferase activity"/>
    <property type="evidence" value="ECO:0007669"/>
    <property type="project" value="TreeGrafter"/>
</dbReference>
<accession>A0A2J6T0F8</accession>
<sequence>MGYIQFILLLLQVHAVFCNTEKIIFLGPSEVHIPVEHPTLEDLKLETLSPQQWSLRTHIRAEFPTKSSKYGQASWYLLHGLQEGQRYEVRVCWAATQPTDFRLDAYTLQAVFNTPELVTSLAQYLEGRQPDPVELEDQEPGITKWSAKSLESTLFLQVLAAADYYTMNKTLMEHVPPVYADIILDPYFLNVFPRSLVPTAVYIVLLAIGSWYLAKCISKWFQTFAQHSNDKKKKKS</sequence>
<dbReference type="GeneID" id="36595178"/>
<dbReference type="InterPro" id="IPR019433">
    <property type="entry name" value="GPI_ManTrfase_II_coact_Pga1"/>
</dbReference>
<dbReference type="Pfam" id="PF10333">
    <property type="entry name" value="Pga1"/>
    <property type="match status" value="1"/>
</dbReference>